<dbReference type="PANTHER" id="PTHR32194:SF10">
    <property type="entry name" value="PROTEASOME SUBUNIT BETA TYPE-3"/>
    <property type="match status" value="1"/>
</dbReference>
<dbReference type="Pfam" id="PF00227">
    <property type="entry name" value="Proteasome"/>
    <property type="match status" value="1"/>
</dbReference>
<keyword evidence="4" id="KW-0539">Nucleus</keyword>
<dbReference type="AlphaFoldDB" id="A0A0P1KPS5"/>
<reference evidence="7" key="1">
    <citation type="submission" date="2015-10" db="EMBL/GenBank/DDBJ databases">
        <authorList>
            <person name="Devillers H."/>
        </authorList>
    </citation>
    <scope>NUCLEOTIDE SEQUENCE [LARGE SCALE GENOMIC DNA]</scope>
</reference>
<dbReference type="GO" id="GO:0010499">
    <property type="term" value="P:proteasomal ubiquitin-independent protein catabolic process"/>
    <property type="evidence" value="ECO:0007669"/>
    <property type="project" value="UniProtKB-ARBA"/>
</dbReference>
<evidence type="ECO:0000256" key="2">
    <source>
        <dbReference type="ARBA" id="ARBA00022490"/>
    </source>
</evidence>
<comment type="subunit">
    <text evidence="5">The 26S proteasome consists of a 20S proteasome core and two 19S regulatory subunits. The 20S proteasome core is composed of 28 subunits that are arranged in four stacked rings, resulting in a barrel-shaped structure. The two end rings are each formed by seven alpha subunits, and the two central rings are each formed by seven beta subunits. The catalytic chamber with the active sites is on the inside of the barrel.</text>
</comment>
<evidence type="ECO:0000256" key="3">
    <source>
        <dbReference type="ARBA" id="ARBA00022942"/>
    </source>
</evidence>
<dbReference type="InterPro" id="IPR001353">
    <property type="entry name" value="Proteasome_sua/b"/>
</dbReference>
<dbReference type="InterPro" id="IPR023333">
    <property type="entry name" value="Proteasome_suB-type"/>
</dbReference>
<comment type="subcellular location">
    <subcellularLocation>
        <location evidence="1">Nucleus</location>
    </subcellularLocation>
</comment>
<keyword evidence="7" id="KW-1185">Reference proteome</keyword>
<dbReference type="GO" id="GO:0019774">
    <property type="term" value="C:proteasome core complex, beta-subunit complex"/>
    <property type="evidence" value="ECO:0007669"/>
    <property type="project" value="InterPro"/>
</dbReference>
<dbReference type="InterPro" id="IPR029055">
    <property type="entry name" value="Ntn_hydrolases_N"/>
</dbReference>
<dbReference type="InterPro" id="IPR033811">
    <property type="entry name" value="Proteasome_beta_3"/>
</dbReference>
<dbReference type="Proteomes" id="UP000236544">
    <property type="component" value="Unassembled WGS sequence"/>
</dbReference>
<dbReference type="SUPFAM" id="SSF56235">
    <property type="entry name" value="N-terminal nucleophile aminohydrolases (Ntn hydrolases)"/>
    <property type="match status" value="1"/>
</dbReference>
<dbReference type="PANTHER" id="PTHR32194">
    <property type="entry name" value="METALLOPROTEASE TLDD"/>
    <property type="match status" value="1"/>
</dbReference>
<dbReference type="Gene3D" id="3.60.20.10">
    <property type="entry name" value="Glutamine Phosphoribosylpyrophosphate, subunit 1, domain 1"/>
    <property type="match status" value="1"/>
</dbReference>
<sequence>MSDPSSINGGIVVAMTGKDCVAIACDLRLGSQSLGVANNFEKIFHYGHVFLGLTGLATDVTTLSETFRYKTNMYKLKEDRFIEPETFTQLVSSTLYEKRFGPYFTGPVVAGINSRTGKPYISGFDLIGCIDEAHDFVVSGTASEQLFGMCESLYEPNLEAEDLFETISQALLNAADRDALSGWGAAVYIIKKDKVTKRYLKTRQD</sequence>
<evidence type="ECO:0000313" key="6">
    <source>
        <dbReference type="EMBL" id="CUS21554.1"/>
    </source>
</evidence>
<evidence type="ECO:0000256" key="5">
    <source>
        <dbReference type="ARBA" id="ARBA00026071"/>
    </source>
</evidence>
<organism evidence="6 7">
    <name type="scientific">Lachancea quebecensis</name>
    <dbReference type="NCBI Taxonomy" id="1654605"/>
    <lineage>
        <taxon>Eukaryota</taxon>
        <taxon>Fungi</taxon>
        <taxon>Dikarya</taxon>
        <taxon>Ascomycota</taxon>
        <taxon>Saccharomycotina</taxon>
        <taxon>Saccharomycetes</taxon>
        <taxon>Saccharomycetales</taxon>
        <taxon>Saccharomycetaceae</taxon>
        <taxon>Lachancea</taxon>
    </lineage>
</organism>
<name>A0A0P1KPS5_9SACH</name>
<dbReference type="GO" id="GO:0043161">
    <property type="term" value="P:proteasome-mediated ubiquitin-dependent protein catabolic process"/>
    <property type="evidence" value="ECO:0007669"/>
    <property type="project" value="InterPro"/>
</dbReference>
<keyword evidence="2" id="KW-0963">Cytoplasm</keyword>
<dbReference type="GO" id="GO:0005634">
    <property type="term" value="C:nucleus"/>
    <property type="evidence" value="ECO:0007669"/>
    <property type="project" value="UniProtKB-SubCell"/>
</dbReference>
<accession>A0A0P1KPS5</accession>
<evidence type="ECO:0000256" key="4">
    <source>
        <dbReference type="ARBA" id="ARBA00023242"/>
    </source>
</evidence>
<dbReference type="OrthoDB" id="204949at2759"/>
<gene>
    <name evidence="6" type="ORF">LAQU0_S03e05226g</name>
</gene>
<dbReference type="EMBL" id="LN890565">
    <property type="protein sequence ID" value="CUS21554.1"/>
    <property type="molecule type" value="Genomic_DNA"/>
</dbReference>
<evidence type="ECO:0000313" key="7">
    <source>
        <dbReference type="Proteomes" id="UP000236544"/>
    </source>
</evidence>
<dbReference type="GO" id="GO:0005737">
    <property type="term" value="C:cytoplasm"/>
    <property type="evidence" value="ECO:0007669"/>
    <property type="project" value="TreeGrafter"/>
</dbReference>
<protein>
    <submittedName>
        <fullName evidence="6">LAQU0S03e05226g1_1</fullName>
    </submittedName>
</protein>
<keyword evidence="3" id="KW-0647">Proteasome</keyword>
<dbReference type="CDD" id="cd03759">
    <property type="entry name" value="proteasome_beta_type_3"/>
    <property type="match status" value="1"/>
</dbReference>
<dbReference type="PROSITE" id="PS51476">
    <property type="entry name" value="PROTEASOME_BETA_2"/>
    <property type="match status" value="1"/>
</dbReference>
<dbReference type="FunFam" id="3.60.20.10:FF:000003">
    <property type="entry name" value="Proteasome subunit beta type-3"/>
    <property type="match status" value="1"/>
</dbReference>
<dbReference type="PROSITE" id="PS00854">
    <property type="entry name" value="PROTEASOME_BETA_1"/>
    <property type="match status" value="1"/>
</dbReference>
<proteinExistence type="predicted"/>
<dbReference type="InterPro" id="IPR016050">
    <property type="entry name" value="Proteasome_bsu_CS"/>
</dbReference>
<evidence type="ECO:0000256" key="1">
    <source>
        <dbReference type="ARBA" id="ARBA00004123"/>
    </source>
</evidence>